<dbReference type="RefSeq" id="WP_074182170.1">
    <property type="nucleotide sequence ID" value="NZ_JADDHO010000002.1"/>
</dbReference>
<comment type="caution">
    <text evidence="1">The sequence shown here is derived from an EMBL/GenBank/DDBJ whole genome shotgun (WGS) entry which is preliminary data.</text>
</comment>
<gene>
    <name evidence="1" type="ORF">AIE18_24835</name>
    <name evidence="2" type="ORF">GCX84_08095</name>
</gene>
<evidence type="ECO:0000313" key="2">
    <source>
        <dbReference type="EMBL" id="EDH1109507.1"/>
    </source>
</evidence>
<dbReference type="EMBL" id="AAIUQW010000018">
    <property type="protein sequence ID" value="ECI2788181.1"/>
    <property type="molecule type" value="Genomic_DNA"/>
</dbReference>
<sequence length="159" mass="18567">MKKYNLKIDYSNDILPIVSGKVFHVTPTSNMPSIKETGALIPNSHLLYHSEFGNTVNGFFRLKGCVSFFDYRCINTPHWEQHAYKCFPTQILNHNDSISILFLNENEYDKLIPWTIWKKEKAWSERVVPWVETGYKGNVPLINITQEIIVEYNISLNQE</sequence>
<organism evidence="1">
    <name type="scientific">Salmonella enterica I</name>
    <dbReference type="NCBI Taxonomy" id="59201"/>
    <lineage>
        <taxon>Bacteria</taxon>
        <taxon>Pseudomonadati</taxon>
        <taxon>Pseudomonadota</taxon>
        <taxon>Gammaproteobacteria</taxon>
        <taxon>Enterobacterales</taxon>
        <taxon>Enterobacteriaceae</taxon>
        <taxon>Salmonella</taxon>
    </lineage>
</organism>
<evidence type="ECO:0000313" key="1">
    <source>
        <dbReference type="EMBL" id="ECI2788181.1"/>
    </source>
</evidence>
<protein>
    <submittedName>
        <fullName evidence="1">Uncharacterized protein</fullName>
    </submittedName>
</protein>
<accession>A0A3Z2BTZ1</accession>
<reference evidence="1" key="1">
    <citation type="submission" date="2018-07" db="EMBL/GenBank/DDBJ databases">
        <authorList>
            <consortium name="GenomeTrakr network: Whole genome sequencing for foodborne pathogen traceback"/>
        </authorList>
    </citation>
    <scope>NUCLEOTIDE SEQUENCE</scope>
    <source>
        <strain evidence="1">FDA00003717</strain>
    </source>
</reference>
<reference evidence="2" key="2">
    <citation type="submission" date="2019-10" db="EMBL/GenBank/DDBJ databases">
        <authorList>
            <person name="Ashton P.M."/>
            <person name="Dallman T."/>
            <person name="Nair S."/>
            <person name="De Pinna E."/>
            <person name="Peters T."/>
            <person name="Grant K."/>
        </authorList>
    </citation>
    <scope>NUCLEOTIDE SEQUENCE</scope>
    <source>
        <strain evidence="2">821059</strain>
    </source>
</reference>
<proteinExistence type="predicted"/>
<dbReference type="AlphaFoldDB" id="A0A3Z2BTZ1"/>
<dbReference type="EMBL" id="AAMGKT010000005">
    <property type="protein sequence ID" value="EDH1109507.1"/>
    <property type="molecule type" value="Genomic_DNA"/>
</dbReference>
<name>A0A3Z2BTZ1_SALET</name>